<dbReference type="GO" id="GO:0016891">
    <property type="term" value="F:RNA endonuclease activity producing 5'-phosphomonoesters, hydrolytic mechanism"/>
    <property type="evidence" value="ECO:0007669"/>
    <property type="project" value="TreeGrafter"/>
</dbReference>
<reference evidence="9" key="1">
    <citation type="journal article" date="2018" name="Proc. Natl. Acad. Sci. U.S.A.">
        <title>Phylogenomics and the evolution of hemipteroid insects.</title>
        <authorList>
            <person name="Johnson K.P."/>
            <person name="Dietrich C.H."/>
            <person name="Friedrich F."/>
            <person name="Beutel R.G."/>
            <person name="Wipfler B."/>
            <person name="Peters R.S."/>
            <person name="Allen J.M."/>
            <person name="Petersen M."/>
            <person name="Donath A."/>
            <person name="Walden K.K."/>
            <person name="Kozlov A.M."/>
            <person name="Podsiadlowski L."/>
            <person name="Mayer C."/>
            <person name="Meusemann K."/>
            <person name="Vasilikopoulos A."/>
            <person name="Waterhouse R.M."/>
            <person name="Cameron S.L."/>
            <person name="Weirauch C."/>
            <person name="Swanson D.R."/>
            <person name="Percy D.M."/>
            <person name="Hardy N.B."/>
            <person name="Terry I."/>
            <person name="Liu S."/>
            <person name="Zhou X."/>
            <person name="Misof B."/>
            <person name="Robertson H.M."/>
            <person name="Yoshizawa K."/>
        </authorList>
    </citation>
    <scope>NUCLEOTIDE SEQUENCE</scope>
    <source>
        <tissue evidence="9">Whole organism</tissue>
    </source>
</reference>
<dbReference type="Pfam" id="PF13091">
    <property type="entry name" value="PLDc_2"/>
    <property type="match status" value="2"/>
</dbReference>
<feature type="domain" description="PLD phosphodiesterase" evidence="7">
    <location>
        <begin position="166"/>
        <end position="193"/>
    </location>
</feature>
<accession>A0A6J1SB89</accession>
<dbReference type="RefSeq" id="XP_026276515.1">
    <property type="nucleotide sequence ID" value="XM_026420730.2"/>
</dbReference>
<sequence>MDSLKLAGLQVAGASLLGAVSYYCYNNQSTPTKPLKKLAKGVNKNSSIVLFFNEGGTQCLHHQNHKTDECPLVDCPVRHLRTLKRIVSKASSCVDICLYNLNQVELESALVDLLRSGKKVRVVVGDRNIEDKEAISRLRSEGAFVVEKCSKPPPGADLRALQYAPGDLLMHHKFVIVDSKILLTGSMNWTNNSFTNNYDHMLINVDPYLVNQFVEEFQYLFSTESNNEKAYCTQPNGKVPFEAIFFRRNNFLCRPDANRKKRCEKEDCMFYNYKFILHKIMRASVSVDICVQQLTAEDLSNEVIFLHNIGVKVRVMCDKSFSTGTGSQMQVFINAGIPVHRLEGEGSLHHKFIIIDGKTLLAGTINWTMQGFFGNYENLLIIEDKDTVLQFVKEFEKLWDVFPAISKVY</sequence>
<evidence type="ECO:0000313" key="9">
    <source>
        <dbReference type="RefSeq" id="XP_026276515.1"/>
    </source>
</evidence>
<dbReference type="SUPFAM" id="SSF56024">
    <property type="entry name" value="Phospholipase D/nuclease"/>
    <property type="match status" value="2"/>
</dbReference>
<dbReference type="InterPro" id="IPR025202">
    <property type="entry name" value="PLD-like_dom"/>
</dbReference>
<dbReference type="GO" id="GO:0016042">
    <property type="term" value="P:lipid catabolic process"/>
    <property type="evidence" value="ECO:0007669"/>
    <property type="project" value="UniProtKB-KW"/>
</dbReference>
<dbReference type="GeneID" id="113205208"/>
<dbReference type="Proteomes" id="UP000504606">
    <property type="component" value="Unplaced"/>
</dbReference>
<organism evidence="8 9">
    <name type="scientific">Frankliniella occidentalis</name>
    <name type="common">Western flower thrips</name>
    <name type="synonym">Euthrips occidentalis</name>
    <dbReference type="NCBI Taxonomy" id="133901"/>
    <lineage>
        <taxon>Eukaryota</taxon>
        <taxon>Metazoa</taxon>
        <taxon>Ecdysozoa</taxon>
        <taxon>Arthropoda</taxon>
        <taxon>Hexapoda</taxon>
        <taxon>Insecta</taxon>
        <taxon>Pterygota</taxon>
        <taxon>Neoptera</taxon>
        <taxon>Paraneoptera</taxon>
        <taxon>Thysanoptera</taxon>
        <taxon>Terebrantia</taxon>
        <taxon>Thripoidea</taxon>
        <taxon>Thripidae</taxon>
        <taxon>Frankliniella</taxon>
    </lineage>
</organism>
<dbReference type="PROSITE" id="PS50035">
    <property type="entry name" value="PLD"/>
    <property type="match status" value="2"/>
</dbReference>
<dbReference type="CTD" id="34609"/>
<evidence type="ECO:0000313" key="8">
    <source>
        <dbReference type="Proteomes" id="UP000504606"/>
    </source>
</evidence>
<keyword evidence="3" id="KW-0443">Lipid metabolism</keyword>
<dbReference type="OrthoDB" id="5205528at2759"/>
<evidence type="ECO:0000259" key="7">
    <source>
        <dbReference type="PROSITE" id="PS50035"/>
    </source>
</evidence>
<keyword evidence="8" id="KW-1185">Reference proteome</keyword>
<evidence type="ECO:0000256" key="5">
    <source>
        <dbReference type="ARBA" id="ARBA00040549"/>
    </source>
</evidence>
<evidence type="ECO:0000256" key="4">
    <source>
        <dbReference type="ARBA" id="ARBA00038012"/>
    </source>
</evidence>
<evidence type="ECO:0000256" key="1">
    <source>
        <dbReference type="ARBA" id="ARBA00022801"/>
    </source>
</evidence>
<dbReference type="Gene3D" id="3.30.870.10">
    <property type="entry name" value="Endonuclease Chain A"/>
    <property type="match status" value="2"/>
</dbReference>
<comment type="similarity">
    <text evidence="4">Belongs to the phospholipase D family. MitoPLD/Zucchini subfamily.</text>
</comment>
<feature type="domain" description="PLD phosphodiesterase" evidence="7">
    <location>
        <begin position="344"/>
        <end position="371"/>
    </location>
</feature>
<dbReference type="KEGG" id="foc:113205208"/>
<dbReference type="InterPro" id="IPR051406">
    <property type="entry name" value="PLD_domain"/>
</dbReference>
<evidence type="ECO:0000256" key="2">
    <source>
        <dbReference type="ARBA" id="ARBA00022963"/>
    </source>
</evidence>
<dbReference type="PANTHER" id="PTHR43856:SF1">
    <property type="entry name" value="MITOCHONDRIAL CARDIOLIPIN HYDROLASE"/>
    <property type="match status" value="1"/>
</dbReference>
<dbReference type="PANTHER" id="PTHR43856">
    <property type="entry name" value="CARDIOLIPIN HYDROLASE"/>
    <property type="match status" value="1"/>
</dbReference>
<proteinExistence type="inferred from homology"/>
<dbReference type="AlphaFoldDB" id="A0A6J1SB89"/>
<dbReference type="GO" id="GO:0034587">
    <property type="term" value="P:piRNA processing"/>
    <property type="evidence" value="ECO:0007669"/>
    <property type="project" value="TreeGrafter"/>
</dbReference>
<keyword evidence="1" id="KW-0378">Hydrolase</keyword>
<reference evidence="9" key="2">
    <citation type="submission" date="2025-08" db="UniProtKB">
        <authorList>
            <consortium name="RefSeq"/>
        </authorList>
    </citation>
    <scope>IDENTIFICATION</scope>
    <source>
        <tissue evidence="9">Whole organism</tissue>
    </source>
</reference>
<protein>
    <recommendedName>
        <fullName evidence="5">Mitochondrial cardiolipin hydrolase</fullName>
    </recommendedName>
    <alternativeName>
        <fullName evidence="6">Mitochondrial phospholipase</fullName>
    </alternativeName>
</protein>
<name>A0A6J1SB89_FRAOC</name>
<dbReference type="SMART" id="SM00155">
    <property type="entry name" value="PLDc"/>
    <property type="match status" value="2"/>
</dbReference>
<keyword evidence="2" id="KW-0442">Lipid degradation</keyword>
<gene>
    <name evidence="9" type="primary">LOC113205208</name>
</gene>
<evidence type="ECO:0000256" key="3">
    <source>
        <dbReference type="ARBA" id="ARBA00023098"/>
    </source>
</evidence>
<dbReference type="GO" id="GO:0005739">
    <property type="term" value="C:mitochondrion"/>
    <property type="evidence" value="ECO:0007669"/>
    <property type="project" value="TreeGrafter"/>
</dbReference>
<evidence type="ECO:0000256" key="6">
    <source>
        <dbReference type="ARBA" id="ARBA00043167"/>
    </source>
</evidence>
<dbReference type="InterPro" id="IPR001736">
    <property type="entry name" value="PLipase_D/transphosphatidylase"/>
</dbReference>